<name>A0A2X0Y889_9BACI</name>
<sequence>MKKWMLVIVVIILLCSGVIWFIQHRYFYVQPLSEAQAIRHIETIYNGHVTQVEKQGNTFEMLFTRDDVKYAAILDVTTQQVTDLILKEGHSKLLLTEKQIRQMVKKEYGDIESVMLTDSIYTVRVENEEIQKDLTFDGYTGELLAEKKVEPQEQPIEEPIITEQQAIQIALKQLKGEVDSVDFEETPEGGYYLVEIETQEDEATFQIHAVSGKVLSVTWDDDH</sequence>
<gene>
    <name evidence="2" type="primary">ykoI</name>
    <name evidence="2" type="ORF">NCTC7582_01835</name>
</gene>
<evidence type="ECO:0000259" key="1">
    <source>
        <dbReference type="Pfam" id="PF03413"/>
    </source>
</evidence>
<dbReference type="Proteomes" id="UP000251431">
    <property type="component" value="Unassembled WGS sequence"/>
</dbReference>
<dbReference type="AlphaFoldDB" id="A0A2X0Y889"/>
<evidence type="ECO:0000313" key="3">
    <source>
        <dbReference type="Proteomes" id="UP000251431"/>
    </source>
</evidence>
<evidence type="ECO:0000313" key="2">
    <source>
        <dbReference type="EMBL" id="SPT98680.1"/>
    </source>
</evidence>
<reference evidence="2 3" key="1">
    <citation type="submission" date="2018-06" db="EMBL/GenBank/DDBJ databases">
        <authorList>
            <consortium name="Pathogen Informatics"/>
            <person name="Doyle S."/>
        </authorList>
    </citation>
    <scope>NUCLEOTIDE SEQUENCE [LARGE SCALE GENOMIC DNA]</scope>
    <source>
        <strain evidence="2 3">NCTC7582</strain>
    </source>
</reference>
<dbReference type="Pfam" id="PF03413">
    <property type="entry name" value="PepSY"/>
    <property type="match status" value="1"/>
</dbReference>
<feature type="domain" description="PepSY" evidence="1">
    <location>
        <begin position="161"/>
        <end position="217"/>
    </location>
</feature>
<dbReference type="RefSeq" id="WP_112117093.1">
    <property type="nucleotide sequence ID" value="NZ_JAUUTQ010000009.1"/>
</dbReference>
<dbReference type="Gene3D" id="3.10.450.40">
    <property type="match status" value="1"/>
</dbReference>
<accession>A0A2X0Y889</accession>
<proteinExistence type="predicted"/>
<dbReference type="InterPro" id="IPR025711">
    <property type="entry name" value="PepSY"/>
</dbReference>
<protein>
    <submittedName>
        <fullName evidence="2">Propeptide PepSY amd peptidase M4</fullName>
    </submittedName>
</protein>
<organism evidence="2 3">
    <name type="scientific">Lysinibacillus capsici</name>
    <dbReference type="NCBI Taxonomy" id="2115968"/>
    <lineage>
        <taxon>Bacteria</taxon>
        <taxon>Bacillati</taxon>
        <taxon>Bacillota</taxon>
        <taxon>Bacilli</taxon>
        <taxon>Bacillales</taxon>
        <taxon>Bacillaceae</taxon>
        <taxon>Lysinibacillus</taxon>
    </lineage>
</organism>
<dbReference type="EMBL" id="UAQE01000001">
    <property type="protein sequence ID" value="SPT98680.1"/>
    <property type="molecule type" value="Genomic_DNA"/>
</dbReference>